<protein>
    <submittedName>
        <fullName evidence="2">Uncharacterized protein</fullName>
    </submittedName>
</protein>
<evidence type="ECO:0000256" key="1">
    <source>
        <dbReference type="SAM" id="MobiDB-lite"/>
    </source>
</evidence>
<evidence type="ECO:0000313" key="2">
    <source>
        <dbReference type="EMBL" id="GFT66319.1"/>
    </source>
</evidence>
<dbReference type="Proteomes" id="UP000887013">
    <property type="component" value="Unassembled WGS sequence"/>
</dbReference>
<dbReference type="EMBL" id="BMAW01068904">
    <property type="protein sequence ID" value="GFT66319.1"/>
    <property type="molecule type" value="Genomic_DNA"/>
</dbReference>
<evidence type="ECO:0000313" key="3">
    <source>
        <dbReference type="Proteomes" id="UP000887013"/>
    </source>
</evidence>
<proteinExistence type="predicted"/>
<gene>
    <name evidence="2" type="ORF">NPIL_598091</name>
</gene>
<feature type="compositionally biased region" description="Polar residues" evidence="1">
    <location>
        <begin position="52"/>
        <end position="71"/>
    </location>
</feature>
<accession>A0A8X6PG56</accession>
<comment type="caution">
    <text evidence="2">The sequence shown here is derived from an EMBL/GenBank/DDBJ whole genome shotgun (WGS) entry which is preliminary data.</text>
</comment>
<sequence>MVKFNHFIDNAKFYWSPVRKLKQLQPMLKSEEHSLAQKASVEILPPEHPPGIQTQPNLSQNPPNRQYHSTRMANNPKTQLFGHLQQRSKWLLKENIIQRMSFYDETFTCERCSQQALQWLFTPGGKWWDHTSQSQDLYHDCFKPHEELKTYHLETRWMLQLKNGYQALDGISCRFCKLYHASANVQITEEVGQKYI</sequence>
<organism evidence="2 3">
    <name type="scientific">Nephila pilipes</name>
    <name type="common">Giant wood spider</name>
    <name type="synonym">Nephila maculata</name>
    <dbReference type="NCBI Taxonomy" id="299642"/>
    <lineage>
        <taxon>Eukaryota</taxon>
        <taxon>Metazoa</taxon>
        <taxon>Ecdysozoa</taxon>
        <taxon>Arthropoda</taxon>
        <taxon>Chelicerata</taxon>
        <taxon>Arachnida</taxon>
        <taxon>Araneae</taxon>
        <taxon>Araneomorphae</taxon>
        <taxon>Entelegynae</taxon>
        <taxon>Araneoidea</taxon>
        <taxon>Nephilidae</taxon>
        <taxon>Nephila</taxon>
    </lineage>
</organism>
<reference evidence="2" key="1">
    <citation type="submission" date="2020-08" db="EMBL/GenBank/DDBJ databases">
        <title>Multicomponent nature underlies the extraordinary mechanical properties of spider dragline silk.</title>
        <authorList>
            <person name="Kono N."/>
            <person name="Nakamura H."/>
            <person name="Mori M."/>
            <person name="Yoshida Y."/>
            <person name="Ohtoshi R."/>
            <person name="Malay A.D."/>
            <person name="Moran D.A.P."/>
            <person name="Tomita M."/>
            <person name="Numata K."/>
            <person name="Arakawa K."/>
        </authorList>
    </citation>
    <scope>NUCLEOTIDE SEQUENCE</scope>
</reference>
<dbReference type="AlphaFoldDB" id="A0A8X6PG56"/>
<keyword evidence="3" id="KW-1185">Reference proteome</keyword>
<feature type="region of interest" description="Disordered" evidence="1">
    <location>
        <begin position="44"/>
        <end position="71"/>
    </location>
</feature>
<name>A0A8X6PG56_NEPPI</name>